<name>A0ABW6MCI5_9ACTN</name>
<evidence type="ECO:0000313" key="3">
    <source>
        <dbReference type="Proteomes" id="UP001601303"/>
    </source>
</evidence>
<protein>
    <submittedName>
        <fullName evidence="2">MbtH family NRPS accessory protein</fullName>
    </submittedName>
</protein>
<dbReference type="InterPro" id="IPR005153">
    <property type="entry name" value="MbtH-like_dom"/>
</dbReference>
<comment type="caution">
    <text evidence="2">The sequence shown here is derived from an EMBL/GenBank/DDBJ whole genome shotgun (WGS) entry which is preliminary data.</text>
</comment>
<keyword evidence="3" id="KW-1185">Reference proteome</keyword>
<evidence type="ECO:0000313" key="2">
    <source>
        <dbReference type="EMBL" id="MFE9602465.1"/>
    </source>
</evidence>
<dbReference type="InterPro" id="IPR038020">
    <property type="entry name" value="MbtH-like_sf"/>
</dbReference>
<accession>A0ABW6MCI5</accession>
<dbReference type="RefSeq" id="WP_388110373.1">
    <property type="nucleotide sequence ID" value="NZ_JBIAHM010000010.1"/>
</dbReference>
<proteinExistence type="predicted"/>
<dbReference type="EMBL" id="JBIAHM010000010">
    <property type="protein sequence ID" value="MFE9602465.1"/>
    <property type="molecule type" value="Genomic_DNA"/>
</dbReference>
<feature type="domain" description="MbtH-like" evidence="1">
    <location>
        <begin position="11"/>
        <end position="33"/>
    </location>
</feature>
<evidence type="ECO:0000259" key="1">
    <source>
        <dbReference type="Pfam" id="PF03621"/>
    </source>
</evidence>
<organism evidence="2 3">
    <name type="scientific">Streptomyces hokutonensis</name>
    <dbReference type="NCBI Taxonomy" id="1306990"/>
    <lineage>
        <taxon>Bacteria</taxon>
        <taxon>Bacillati</taxon>
        <taxon>Actinomycetota</taxon>
        <taxon>Actinomycetes</taxon>
        <taxon>Kitasatosporales</taxon>
        <taxon>Streptomycetaceae</taxon>
        <taxon>Streptomyces</taxon>
    </lineage>
</organism>
<dbReference type="Proteomes" id="UP001601303">
    <property type="component" value="Unassembled WGS sequence"/>
</dbReference>
<dbReference type="Gene3D" id="3.90.820.10">
    <property type="entry name" value="Structural Genomics, Unknown Function 30-nov-00 1gh9 Mol_id"/>
    <property type="match status" value="1"/>
</dbReference>
<dbReference type="Pfam" id="PF03621">
    <property type="entry name" value="MbtH"/>
    <property type="match status" value="1"/>
</dbReference>
<reference evidence="2 3" key="1">
    <citation type="submission" date="2024-10" db="EMBL/GenBank/DDBJ databases">
        <title>The Natural Products Discovery Center: Release of the First 8490 Sequenced Strains for Exploring Actinobacteria Biosynthetic Diversity.</title>
        <authorList>
            <person name="Kalkreuter E."/>
            <person name="Kautsar S.A."/>
            <person name="Yang D."/>
            <person name="Bader C.D."/>
            <person name="Teijaro C.N."/>
            <person name="Fluegel L."/>
            <person name="Davis C.M."/>
            <person name="Simpson J.R."/>
            <person name="Lauterbach L."/>
            <person name="Steele A.D."/>
            <person name="Gui C."/>
            <person name="Meng S."/>
            <person name="Li G."/>
            <person name="Viehrig K."/>
            <person name="Ye F."/>
            <person name="Su P."/>
            <person name="Kiefer A.F."/>
            <person name="Nichols A."/>
            <person name="Cepeda A.J."/>
            <person name="Yan W."/>
            <person name="Fan B."/>
            <person name="Jiang Y."/>
            <person name="Adhikari A."/>
            <person name="Zheng C.-J."/>
            <person name="Schuster L."/>
            <person name="Cowan T.M."/>
            <person name="Smanski M.J."/>
            <person name="Chevrette M.G."/>
            <person name="De Carvalho L.P.S."/>
            <person name="Shen B."/>
        </authorList>
    </citation>
    <scope>NUCLEOTIDE SEQUENCE [LARGE SCALE GENOMIC DNA]</scope>
    <source>
        <strain evidence="2 3">NPDC006488</strain>
    </source>
</reference>
<gene>
    <name evidence="2" type="ORF">ACFYNQ_28360</name>
</gene>
<sequence length="61" mass="6689">MPGTDDLDFGVRDHEDQYSIWSNDREIPAGWGRSAARPSGTSAWTRSTSCGRTCARRACGL</sequence>
<dbReference type="SUPFAM" id="SSF160582">
    <property type="entry name" value="MbtH-like"/>
    <property type="match status" value="1"/>
</dbReference>